<evidence type="ECO:0000259" key="3">
    <source>
        <dbReference type="PROSITE" id="PS51186"/>
    </source>
</evidence>
<dbReference type="PROSITE" id="PS51186">
    <property type="entry name" value="GNAT"/>
    <property type="match status" value="1"/>
</dbReference>
<gene>
    <name evidence="4" type="ordered locus">Mmwyl1_0415</name>
</gene>
<dbReference type="EMBL" id="CP000749">
    <property type="protein sequence ID" value="ABR69353.1"/>
    <property type="molecule type" value="Genomic_DNA"/>
</dbReference>
<dbReference type="SUPFAM" id="SSF55729">
    <property type="entry name" value="Acyl-CoA N-acyltransferases (Nat)"/>
    <property type="match status" value="1"/>
</dbReference>
<keyword evidence="2" id="KW-0012">Acyltransferase</keyword>
<keyword evidence="1 4" id="KW-0808">Transferase</keyword>
<name>A6VSC4_MARMS</name>
<evidence type="ECO:0000256" key="2">
    <source>
        <dbReference type="ARBA" id="ARBA00023315"/>
    </source>
</evidence>
<dbReference type="Pfam" id="PF00583">
    <property type="entry name" value="Acetyltransf_1"/>
    <property type="match status" value="1"/>
</dbReference>
<dbReference type="OrthoDB" id="9805924at2"/>
<protein>
    <submittedName>
        <fullName evidence="4">GCN5-related N-acetyltransferase</fullName>
    </submittedName>
</protein>
<dbReference type="HOGENOM" id="CLU_114424_0_0_6"/>
<dbReference type="InterPro" id="IPR050832">
    <property type="entry name" value="Bact_Acetyltransf"/>
</dbReference>
<dbReference type="AlphaFoldDB" id="A6VSC4"/>
<organism evidence="4">
    <name type="scientific">Marinomonas sp. (strain MWYL1)</name>
    <dbReference type="NCBI Taxonomy" id="400668"/>
    <lineage>
        <taxon>Bacteria</taxon>
        <taxon>Pseudomonadati</taxon>
        <taxon>Pseudomonadota</taxon>
        <taxon>Gammaproteobacteria</taxon>
        <taxon>Oceanospirillales</taxon>
        <taxon>Oceanospirillaceae</taxon>
        <taxon>Marinomonas</taxon>
    </lineage>
</organism>
<dbReference type="Gene3D" id="3.40.630.30">
    <property type="match status" value="1"/>
</dbReference>
<dbReference type="CDD" id="cd04301">
    <property type="entry name" value="NAT_SF"/>
    <property type="match status" value="1"/>
</dbReference>
<dbReference type="STRING" id="400668.Mmwyl1_0415"/>
<dbReference type="InterPro" id="IPR016181">
    <property type="entry name" value="Acyl_CoA_acyltransferase"/>
</dbReference>
<reference evidence="4" key="1">
    <citation type="submission" date="2007-06" db="EMBL/GenBank/DDBJ databases">
        <title>Complete sequence of Marinomonas sp. MWYL1.</title>
        <authorList>
            <consortium name="US DOE Joint Genome Institute"/>
            <person name="Copeland A."/>
            <person name="Lucas S."/>
            <person name="Lapidus A."/>
            <person name="Barry K."/>
            <person name="Glavina del Rio T."/>
            <person name="Dalin E."/>
            <person name="Tice H."/>
            <person name="Pitluck S."/>
            <person name="Kiss H."/>
            <person name="Brettin T."/>
            <person name="Bruce D."/>
            <person name="Detter J.C."/>
            <person name="Han C."/>
            <person name="Schmutz J."/>
            <person name="Larimer F."/>
            <person name="Land M."/>
            <person name="Hauser L."/>
            <person name="Kyrpides N."/>
            <person name="Kim E."/>
            <person name="Johnston A.W.B."/>
            <person name="Todd J.D."/>
            <person name="Rogers R."/>
            <person name="Wexler M."/>
            <person name="Bond P.L."/>
            <person name="Li Y."/>
            <person name="Richardson P."/>
        </authorList>
    </citation>
    <scope>NUCLEOTIDE SEQUENCE [LARGE SCALE GENOMIC DNA]</scope>
    <source>
        <strain evidence="4">MWYL1</strain>
    </source>
</reference>
<sequence length="173" mass="19792">MRQIKEVFADQSDVIAQLIREANRPVAKQFAINQDNGPKHPSFCQTSWVENDFKRDERYFVLTDNQAPIACVAYEVPAHSTGVRKAYLNRLSVLPDQQSKGIGSLLVDHIIEQAKADQLGFISIGVIGEHIRLQDWYEQLGFVKGDTKHFDHLPFSVTYMMYDLNNQPKIEKT</sequence>
<proteinExistence type="predicted"/>
<feature type="domain" description="N-acetyltransferase" evidence="3">
    <location>
        <begin position="2"/>
        <end position="165"/>
    </location>
</feature>
<dbReference type="KEGG" id="mmw:Mmwyl1_0415"/>
<dbReference type="InterPro" id="IPR000182">
    <property type="entry name" value="GNAT_dom"/>
</dbReference>
<evidence type="ECO:0000256" key="1">
    <source>
        <dbReference type="ARBA" id="ARBA00022679"/>
    </source>
</evidence>
<dbReference type="eggNOG" id="COG0456">
    <property type="taxonomic scope" value="Bacteria"/>
</dbReference>
<dbReference type="GO" id="GO:0016747">
    <property type="term" value="F:acyltransferase activity, transferring groups other than amino-acyl groups"/>
    <property type="evidence" value="ECO:0007669"/>
    <property type="project" value="InterPro"/>
</dbReference>
<evidence type="ECO:0000313" key="4">
    <source>
        <dbReference type="EMBL" id="ABR69353.1"/>
    </source>
</evidence>
<accession>A6VSC4</accession>
<dbReference type="PANTHER" id="PTHR43877">
    <property type="entry name" value="AMINOALKYLPHOSPHONATE N-ACETYLTRANSFERASE-RELATED-RELATED"/>
    <property type="match status" value="1"/>
</dbReference>